<proteinExistence type="predicted"/>
<feature type="transmembrane region" description="Helical" evidence="7">
    <location>
        <begin position="135"/>
        <end position="156"/>
    </location>
</feature>
<keyword evidence="5 7" id="KW-1133">Transmembrane helix</keyword>
<evidence type="ECO:0000256" key="4">
    <source>
        <dbReference type="ARBA" id="ARBA00022692"/>
    </source>
</evidence>
<reference evidence="8 9" key="1">
    <citation type="submission" date="2015-09" db="EMBL/GenBank/DDBJ databases">
        <authorList>
            <consortium name="Pathogen Informatics"/>
        </authorList>
    </citation>
    <scope>NUCLEOTIDE SEQUENCE [LARGE SCALE GENOMIC DNA]</scope>
    <source>
        <strain evidence="8 9">2789STDY5834876</strain>
    </source>
</reference>
<evidence type="ECO:0000313" key="9">
    <source>
        <dbReference type="Proteomes" id="UP000095544"/>
    </source>
</evidence>
<evidence type="ECO:0000256" key="7">
    <source>
        <dbReference type="SAM" id="Phobius"/>
    </source>
</evidence>
<dbReference type="OrthoDB" id="9811110at2"/>
<keyword evidence="4 7" id="KW-0812">Transmembrane</keyword>
<evidence type="ECO:0000256" key="5">
    <source>
        <dbReference type="ARBA" id="ARBA00022989"/>
    </source>
</evidence>
<accession>A0A174HPK9</accession>
<keyword evidence="2" id="KW-0813">Transport</keyword>
<dbReference type="STRING" id="39482.ERS852491_03178"/>
<dbReference type="Pfam" id="PF01554">
    <property type="entry name" value="MatE"/>
    <property type="match status" value="2"/>
</dbReference>
<feature type="transmembrane region" description="Helical" evidence="7">
    <location>
        <begin position="392"/>
        <end position="416"/>
    </location>
</feature>
<protein>
    <submittedName>
        <fullName evidence="8">Multidrug export protein mepA</fullName>
    </submittedName>
</protein>
<dbReference type="PIRSF" id="PIRSF006603">
    <property type="entry name" value="DinF"/>
    <property type="match status" value="1"/>
</dbReference>
<dbReference type="GO" id="GO:0005886">
    <property type="term" value="C:plasma membrane"/>
    <property type="evidence" value="ECO:0007669"/>
    <property type="project" value="UniProtKB-SubCell"/>
</dbReference>
<keyword evidence="6 7" id="KW-0472">Membrane</keyword>
<name>A0A174HPK9_9FIRM</name>
<dbReference type="AlphaFoldDB" id="A0A174HPK9"/>
<feature type="transmembrane region" description="Helical" evidence="7">
    <location>
        <begin position="60"/>
        <end position="81"/>
    </location>
</feature>
<evidence type="ECO:0000313" key="8">
    <source>
        <dbReference type="EMBL" id="CUO75068.1"/>
    </source>
</evidence>
<dbReference type="EMBL" id="CYZU01000032">
    <property type="protein sequence ID" value="CUO75068.1"/>
    <property type="molecule type" value="Genomic_DNA"/>
</dbReference>
<feature type="transmembrane region" description="Helical" evidence="7">
    <location>
        <begin position="324"/>
        <end position="343"/>
    </location>
</feature>
<dbReference type="GO" id="GO:0042910">
    <property type="term" value="F:xenobiotic transmembrane transporter activity"/>
    <property type="evidence" value="ECO:0007669"/>
    <property type="project" value="InterPro"/>
</dbReference>
<organism evidence="8 9">
    <name type="scientific">Faecalicatena contorta</name>
    <dbReference type="NCBI Taxonomy" id="39482"/>
    <lineage>
        <taxon>Bacteria</taxon>
        <taxon>Bacillati</taxon>
        <taxon>Bacillota</taxon>
        <taxon>Clostridia</taxon>
        <taxon>Lachnospirales</taxon>
        <taxon>Lachnospiraceae</taxon>
        <taxon>Faecalicatena</taxon>
    </lineage>
</organism>
<feature type="transmembrane region" description="Helical" evidence="7">
    <location>
        <begin position="20"/>
        <end position="40"/>
    </location>
</feature>
<evidence type="ECO:0000256" key="1">
    <source>
        <dbReference type="ARBA" id="ARBA00004651"/>
    </source>
</evidence>
<keyword evidence="3" id="KW-1003">Cell membrane</keyword>
<comment type="subcellular location">
    <subcellularLocation>
        <location evidence="1">Cell membrane</location>
        <topology evidence="1">Multi-pass membrane protein</topology>
    </subcellularLocation>
</comment>
<feature type="transmembrane region" description="Helical" evidence="7">
    <location>
        <begin position="177"/>
        <end position="194"/>
    </location>
</feature>
<feature type="transmembrane region" description="Helical" evidence="7">
    <location>
        <begin position="101"/>
        <end position="123"/>
    </location>
</feature>
<dbReference type="InterPro" id="IPR002528">
    <property type="entry name" value="MATE_fam"/>
</dbReference>
<feature type="transmembrane region" description="Helical" evidence="7">
    <location>
        <begin position="422"/>
        <end position="441"/>
    </location>
</feature>
<dbReference type="PANTHER" id="PTHR43823:SF3">
    <property type="entry name" value="MULTIDRUG EXPORT PROTEIN MEPA"/>
    <property type="match status" value="1"/>
</dbReference>
<dbReference type="RefSeq" id="WP_050639964.1">
    <property type="nucleotide sequence ID" value="NZ_CABKUE010000007.1"/>
</dbReference>
<dbReference type="GO" id="GO:0015297">
    <property type="term" value="F:antiporter activity"/>
    <property type="evidence" value="ECO:0007669"/>
    <property type="project" value="InterPro"/>
</dbReference>
<feature type="transmembrane region" description="Helical" evidence="7">
    <location>
        <begin position="291"/>
        <end position="312"/>
    </location>
</feature>
<evidence type="ECO:0000256" key="2">
    <source>
        <dbReference type="ARBA" id="ARBA00022448"/>
    </source>
</evidence>
<dbReference type="InterPro" id="IPR051327">
    <property type="entry name" value="MATE_MepA_subfamily"/>
</dbReference>
<dbReference type="PANTHER" id="PTHR43823">
    <property type="entry name" value="SPORULATION PROTEIN YKVU"/>
    <property type="match status" value="1"/>
</dbReference>
<evidence type="ECO:0000256" key="3">
    <source>
        <dbReference type="ARBA" id="ARBA00022475"/>
    </source>
</evidence>
<feature type="transmembrane region" description="Helical" evidence="7">
    <location>
        <begin position="200"/>
        <end position="222"/>
    </location>
</feature>
<sequence>MEKTPQAENKMGVMPVPKLLITMSLPMIISMLVQALYNVVDSVFVAQINEEALTAVSLAFPVQNLMIAISAGTGVGINALLSRNLGEKNLEGANAAAKNGIFLGMISYIVMAVIGLAGSHFFFTVQTKDPLIVRYGTQYMLIITVVSVGIFMQITFERLLQSTGKTIYNMITQGTGAIINIVLDPILIFGMFGLPRMEVAGAALATVIGQLVAVCMSLYFNCKKNTELDLNMRTFRPNKTIIATIYKVGVPSIIMQSIGSVMVFGMNKILLIFSSTAAAVFGVYFKLQSFIFMPIFGLNNGMIPIIAYNYGAKNRERIMATIKMSVLIAVGIMLVGLVVFQIFPVQLLEIFDASENMLGIGVPALRIISLSFIFAGYIIIIISVFQALGNGVYSLVVSVIRQLFVILPVAYLFARVFGLSRVWWAIPIAEIVAVTVTTLLFRRIIRLKIKPLEAPEPQLNQELTAG</sequence>
<gene>
    <name evidence="8" type="primary">mepA_15</name>
    <name evidence="8" type="ORF">ERS852491_03178</name>
</gene>
<evidence type="ECO:0000256" key="6">
    <source>
        <dbReference type="ARBA" id="ARBA00023136"/>
    </source>
</evidence>
<dbReference type="InterPro" id="IPR048279">
    <property type="entry name" value="MdtK-like"/>
</dbReference>
<dbReference type="NCBIfam" id="TIGR00797">
    <property type="entry name" value="matE"/>
    <property type="match status" value="1"/>
</dbReference>
<dbReference type="CDD" id="cd13144">
    <property type="entry name" value="MATE_like_4"/>
    <property type="match status" value="1"/>
</dbReference>
<dbReference type="Proteomes" id="UP000095544">
    <property type="component" value="Unassembled WGS sequence"/>
</dbReference>
<feature type="transmembrane region" description="Helical" evidence="7">
    <location>
        <begin position="363"/>
        <end position="385"/>
    </location>
</feature>